<evidence type="ECO:0000313" key="4">
    <source>
        <dbReference type="EMBL" id="KAJ6746886.1"/>
    </source>
</evidence>
<keyword evidence="2" id="KW-0813">Transport</keyword>
<keyword evidence="3" id="KW-1133">Transmembrane helix</keyword>
<dbReference type="Proteomes" id="UP001151752">
    <property type="component" value="Chromosome 6"/>
</dbReference>
<gene>
    <name evidence="4" type="ORF">OIU74_029364</name>
</gene>
<keyword evidence="3" id="KW-0472">Membrane</keyword>
<dbReference type="AlphaFoldDB" id="A0A9Q0VEN9"/>
<dbReference type="PANTHER" id="PTHR43337">
    <property type="entry name" value="XANTHINE/URACIL PERMEASE C887.17-RELATED"/>
    <property type="match status" value="1"/>
</dbReference>
<dbReference type="EMBL" id="JAPFFM010000009">
    <property type="protein sequence ID" value="KAJ6746886.1"/>
    <property type="molecule type" value="Genomic_DNA"/>
</dbReference>
<feature type="transmembrane region" description="Helical" evidence="3">
    <location>
        <begin position="109"/>
        <end position="127"/>
    </location>
</feature>
<reference evidence="4" key="2">
    <citation type="journal article" date="2023" name="Int. J. Mol. Sci.">
        <title>De Novo Assembly and Annotation of 11 Diverse Shrub Willow (Salix) Genomes Reveals Novel Gene Organization in Sex-Linked Regions.</title>
        <authorList>
            <person name="Hyden B."/>
            <person name="Feng K."/>
            <person name="Yates T.B."/>
            <person name="Jawdy S."/>
            <person name="Cereghino C."/>
            <person name="Smart L.B."/>
            <person name="Muchero W."/>
        </authorList>
    </citation>
    <scope>NUCLEOTIDE SEQUENCE</scope>
    <source>
        <tissue evidence="4">Shoot tip</tissue>
    </source>
</reference>
<comment type="caution">
    <text evidence="4">The sequence shown here is derived from an EMBL/GenBank/DDBJ whole genome shotgun (WGS) entry which is preliminary data.</text>
</comment>
<protein>
    <submittedName>
        <fullName evidence="4">ADENINE/GUANINE PERMEASE AZG1</fullName>
    </submittedName>
</protein>
<dbReference type="InterPro" id="IPR045018">
    <property type="entry name" value="Azg-like"/>
</dbReference>
<evidence type="ECO:0000256" key="2">
    <source>
        <dbReference type="ARBA" id="ARBA00022448"/>
    </source>
</evidence>
<reference evidence="4" key="1">
    <citation type="submission" date="2022-11" db="EMBL/GenBank/DDBJ databases">
        <authorList>
            <person name="Hyden B.L."/>
            <person name="Feng K."/>
            <person name="Yates T."/>
            <person name="Jawdy S."/>
            <person name="Smart L.B."/>
            <person name="Muchero W."/>
        </authorList>
    </citation>
    <scope>NUCLEOTIDE SEQUENCE</scope>
    <source>
        <tissue evidence="4">Shoot tip</tissue>
    </source>
</reference>
<dbReference type="GO" id="GO:0012505">
    <property type="term" value="C:endomembrane system"/>
    <property type="evidence" value="ECO:0007669"/>
    <property type="project" value="UniProtKB-SubCell"/>
</dbReference>
<dbReference type="GO" id="GO:0015854">
    <property type="term" value="P:guanine transport"/>
    <property type="evidence" value="ECO:0007669"/>
    <property type="project" value="TreeGrafter"/>
</dbReference>
<keyword evidence="3" id="KW-0812">Transmembrane</keyword>
<dbReference type="PANTHER" id="PTHR43337:SF1">
    <property type="entry name" value="XANTHINE_URACIL PERMEASE C887.17-RELATED"/>
    <property type="match status" value="1"/>
</dbReference>
<feature type="transmembrane region" description="Helical" evidence="3">
    <location>
        <begin position="139"/>
        <end position="168"/>
    </location>
</feature>
<evidence type="ECO:0000256" key="3">
    <source>
        <dbReference type="SAM" id="Phobius"/>
    </source>
</evidence>
<accession>A0A9Q0VEN9</accession>
<sequence>MATPPQPSSLSARLNTFVAKSRVGKRFKLVERKTTFTTEFRAGTTTFLTMAYILAVNGNILADSGGTCSVSDCIPLCSNPTISLSNCTASTYRIIKPDESCKFNPVNPGYAVGPPLILVGVLMMRAVAEIEWSDMRQAIPAFVTMIMMPLTYSIAYGLIGGISTYIILHLWDWGEAFLEKQGLVEGMKEDHLLNEETNGNDHVGKELELV</sequence>
<name>A0A9Q0VEN9_9ROSI</name>
<dbReference type="GO" id="GO:0015853">
    <property type="term" value="P:adenine transport"/>
    <property type="evidence" value="ECO:0007669"/>
    <property type="project" value="TreeGrafter"/>
</dbReference>
<comment type="subcellular location">
    <subcellularLocation>
        <location evidence="1">Endomembrane system</location>
        <topology evidence="1">Multi-pass membrane protein</topology>
    </subcellularLocation>
</comment>
<organism evidence="4 5">
    <name type="scientific">Salix koriyanagi</name>
    <dbReference type="NCBI Taxonomy" id="2511006"/>
    <lineage>
        <taxon>Eukaryota</taxon>
        <taxon>Viridiplantae</taxon>
        <taxon>Streptophyta</taxon>
        <taxon>Embryophyta</taxon>
        <taxon>Tracheophyta</taxon>
        <taxon>Spermatophyta</taxon>
        <taxon>Magnoliopsida</taxon>
        <taxon>eudicotyledons</taxon>
        <taxon>Gunneridae</taxon>
        <taxon>Pentapetalae</taxon>
        <taxon>rosids</taxon>
        <taxon>fabids</taxon>
        <taxon>Malpighiales</taxon>
        <taxon>Salicaceae</taxon>
        <taxon>Saliceae</taxon>
        <taxon>Salix</taxon>
    </lineage>
</organism>
<keyword evidence="5" id="KW-1185">Reference proteome</keyword>
<dbReference type="GO" id="GO:0005886">
    <property type="term" value="C:plasma membrane"/>
    <property type="evidence" value="ECO:0007669"/>
    <property type="project" value="TreeGrafter"/>
</dbReference>
<dbReference type="GO" id="GO:0005345">
    <property type="term" value="F:purine nucleobase transmembrane transporter activity"/>
    <property type="evidence" value="ECO:0007669"/>
    <property type="project" value="TreeGrafter"/>
</dbReference>
<evidence type="ECO:0000313" key="5">
    <source>
        <dbReference type="Proteomes" id="UP001151752"/>
    </source>
</evidence>
<proteinExistence type="predicted"/>
<evidence type="ECO:0000256" key="1">
    <source>
        <dbReference type="ARBA" id="ARBA00004127"/>
    </source>
</evidence>